<evidence type="ECO:0000313" key="4">
    <source>
        <dbReference type="EMBL" id="KAG2500953.1"/>
    </source>
</evidence>
<dbReference type="OrthoDB" id="544570at2759"/>
<reference evidence="4" key="1">
    <citation type="journal article" date="2020" name="bioRxiv">
        <title>Comparative genomics of Chlamydomonas.</title>
        <authorList>
            <person name="Craig R.J."/>
            <person name="Hasan A.R."/>
            <person name="Ness R.W."/>
            <person name="Keightley P.D."/>
        </authorList>
    </citation>
    <scope>NUCLEOTIDE SEQUENCE</scope>
    <source>
        <strain evidence="4">CCAP 11/70</strain>
    </source>
</reference>
<dbReference type="Pfam" id="PF02469">
    <property type="entry name" value="Fasciclin"/>
    <property type="match status" value="1"/>
</dbReference>
<keyword evidence="5" id="KW-1185">Reference proteome</keyword>
<comment type="caution">
    <text evidence="4">The sequence shown here is derived from an EMBL/GenBank/DDBJ whole genome shotgun (WGS) entry which is preliminary data.</text>
</comment>
<organism evidence="4 5">
    <name type="scientific">Edaphochlamys debaryana</name>
    <dbReference type="NCBI Taxonomy" id="47281"/>
    <lineage>
        <taxon>Eukaryota</taxon>
        <taxon>Viridiplantae</taxon>
        <taxon>Chlorophyta</taxon>
        <taxon>core chlorophytes</taxon>
        <taxon>Chlorophyceae</taxon>
        <taxon>CS clade</taxon>
        <taxon>Chlamydomonadales</taxon>
        <taxon>Chlamydomonadales incertae sedis</taxon>
        <taxon>Edaphochlamys</taxon>
    </lineage>
</organism>
<evidence type="ECO:0000259" key="3">
    <source>
        <dbReference type="PROSITE" id="PS50213"/>
    </source>
</evidence>
<feature type="domain" description="FAS1" evidence="3">
    <location>
        <begin position="16"/>
        <end position="160"/>
    </location>
</feature>
<proteinExistence type="predicted"/>
<accession>A0A836C6B3</accession>
<dbReference type="SMART" id="SM00554">
    <property type="entry name" value="FAS1"/>
    <property type="match status" value="1"/>
</dbReference>
<evidence type="ECO:0000256" key="2">
    <source>
        <dbReference type="SAM" id="SignalP"/>
    </source>
</evidence>
<feature type="signal peptide" evidence="2">
    <location>
        <begin position="1"/>
        <end position="24"/>
    </location>
</feature>
<dbReference type="EMBL" id="JAEHOE010000002">
    <property type="protein sequence ID" value="KAG2500953.1"/>
    <property type="molecule type" value="Genomic_DNA"/>
</dbReference>
<feature type="region of interest" description="Disordered" evidence="1">
    <location>
        <begin position="167"/>
        <end position="186"/>
    </location>
</feature>
<dbReference type="InterPro" id="IPR000782">
    <property type="entry name" value="FAS1_domain"/>
</dbReference>
<keyword evidence="2" id="KW-0732">Signal</keyword>
<feature type="chain" id="PRO_5032949416" description="FAS1 domain-containing protein" evidence="2">
    <location>
        <begin position="25"/>
        <end position="186"/>
    </location>
</feature>
<dbReference type="PROSITE" id="PS50213">
    <property type="entry name" value="FAS1"/>
    <property type="match status" value="1"/>
</dbReference>
<name>A0A836C6B3_9CHLO</name>
<dbReference type="AlphaFoldDB" id="A0A836C6B3"/>
<dbReference type="Gene3D" id="2.30.180.10">
    <property type="entry name" value="FAS1 domain"/>
    <property type="match status" value="1"/>
</dbReference>
<protein>
    <recommendedName>
        <fullName evidence="3">FAS1 domain-containing protein</fullName>
    </recommendedName>
</protein>
<sequence length="186" mass="19204">MTPATPASLLLLLGLVACAGLADARANWLTLLYQLVSSIAEIKAIAADPLTVATFLAPTDEAFRTFLAAAGMGEDELAGMRPADREALLKYHVVPFMALKASDLEEGADYRVPTSLPYHSIALTRAGSAVSAKGVMSSANVVARDILAGKAVIQLIDDVLLAQEVTPNTGAASGDPNVSDPVATSV</sequence>
<evidence type="ECO:0000256" key="1">
    <source>
        <dbReference type="SAM" id="MobiDB-lite"/>
    </source>
</evidence>
<evidence type="ECO:0000313" key="5">
    <source>
        <dbReference type="Proteomes" id="UP000612055"/>
    </source>
</evidence>
<dbReference type="InterPro" id="IPR036378">
    <property type="entry name" value="FAS1_dom_sf"/>
</dbReference>
<dbReference type="Proteomes" id="UP000612055">
    <property type="component" value="Unassembled WGS sequence"/>
</dbReference>
<dbReference type="SUPFAM" id="SSF82153">
    <property type="entry name" value="FAS1 domain"/>
    <property type="match status" value="1"/>
</dbReference>
<gene>
    <name evidence="4" type="ORF">HYH03_000777</name>
</gene>